<evidence type="ECO:0000256" key="7">
    <source>
        <dbReference type="PIRNR" id="PIRNR001369"/>
    </source>
</evidence>
<comment type="similarity">
    <text evidence="2 7 10">Belongs to the citrate synthase family.</text>
</comment>
<protein>
    <recommendedName>
        <fullName evidence="6 7">Citrate synthase</fullName>
    </recommendedName>
</protein>
<evidence type="ECO:0000256" key="8">
    <source>
        <dbReference type="PIRSR" id="PIRSR001369-1"/>
    </source>
</evidence>
<feature type="active site" evidence="8">
    <location>
        <position position="364"/>
    </location>
</feature>
<evidence type="ECO:0000256" key="9">
    <source>
        <dbReference type="RuleBase" id="RU003370"/>
    </source>
</evidence>
<dbReference type="InterPro" id="IPR016143">
    <property type="entry name" value="Citrate_synth-like_sm_a-sub"/>
</dbReference>
<dbReference type="OrthoDB" id="9800864at2"/>
<feature type="active site" evidence="8">
    <location>
        <position position="307"/>
    </location>
</feature>
<evidence type="ECO:0000256" key="10">
    <source>
        <dbReference type="RuleBase" id="RU003406"/>
    </source>
</evidence>
<dbReference type="PIRSF" id="PIRSF001369">
    <property type="entry name" value="Citrate_synth"/>
    <property type="match status" value="1"/>
</dbReference>
<dbReference type="InterPro" id="IPR002020">
    <property type="entry name" value="Citrate_synthase"/>
</dbReference>
<dbReference type="InterPro" id="IPR024176">
    <property type="entry name" value="Citrate_synthase_bac-typ"/>
</dbReference>
<evidence type="ECO:0000256" key="3">
    <source>
        <dbReference type="ARBA" id="ARBA00022532"/>
    </source>
</evidence>
<dbReference type="UniPathway" id="UPA00223">
    <property type="reaction ID" value="UER00717"/>
</dbReference>
<dbReference type="CDD" id="cd06114">
    <property type="entry name" value="EcCS_like"/>
    <property type="match status" value="1"/>
</dbReference>
<evidence type="ECO:0000313" key="11">
    <source>
        <dbReference type="EMBL" id="PRY88034.1"/>
    </source>
</evidence>
<dbReference type="InterPro" id="IPR019810">
    <property type="entry name" value="Citrate_synthase_AS"/>
</dbReference>
<dbReference type="Proteomes" id="UP000238157">
    <property type="component" value="Unassembled WGS sequence"/>
</dbReference>
<evidence type="ECO:0000313" key="12">
    <source>
        <dbReference type="Proteomes" id="UP000238157"/>
    </source>
</evidence>
<keyword evidence="12" id="KW-1185">Reference proteome</keyword>
<dbReference type="Gene3D" id="1.10.580.10">
    <property type="entry name" value="Citrate Synthase, domain 1"/>
    <property type="match status" value="1"/>
</dbReference>
<proteinExistence type="inferred from homology"/>
<dbReference type="FunFam" id="1.10.230.10:FF:000002">
    <property type="entry name" value="Citrate synthase"/>
    <property type="match status" value="1"/>
</dbReference>
<dbReference type="AlphaFoldDB" id="A0A2T0WNE5"/>
<dbReference type="Gene3D" id="2.20.28.60">
    <property type="match status" value="1"/>
</dbReference>
<dbReference type="PRINTS" id="PR00143">
    <property type="entry name" value="CITRTSNTHASE"/>
</dbReference>
<dbReference type="GO" id="GO:0005737">
    <property type="term" value="C:cytoplasm"/>
    <property type="evidence" value="ECO:0007669"/>
    <property type="project" value="InterPro"/>
</dbReference>
<dbReference type="EMBL" id="PVTR01000005">
    <property type="protein sequence ID" value="PRY88034.1"/>
    <property type="molecule type" value="Genomic_DNA"/>
</dbReference>
<evidence type="ECO:0000256" key="4">
    <source>
        <dbReference type="ARBA" id="ARBA00022679"/>
    </source>
</evidence>
<dbReference type="SUPFAM" id="SSF48256">
    <property type="entry name" value="Citrate synthase"/>
    <property type="match status" value="1"/>
</dbReference>
<dbReference type="InterPro" id="IPR036969">
    <property type="entry name" value="Citrate_synthase_sf"/>
</dbReference>
<dbReference type="NCBIfam" id="NF004126">
    <property type="entry name" value="PRK05614.1"/>
    <property type="match status" value="1"/>
</dbReference>
<dbReference type="InterPro" id="IPR010953">
    <property type="entry name" value="Citrate_synthase_typ-I"/>
</dbReference>
<keyword evidence="3 9" id="KW-0816">Tricarboxylic acid cycle</keyword>
<dbReference type="NCBIfam" id="TIGR01798">
    <property type="entry name" value="cit_synth_I"/>
    <property type="match status" value="1"/>
</dbReference>
<dbReference type="Pfam" id="PF00285">
    <property type="entry name" value="Citrate_synt"/>
    <property type="match status" value="1"/>
</dbReference>
<dbReference type="RefSeq" id="WP_106133527.1">
    <property type="nucleotide sequence ID" value="NZ_PVTR01000005.1"/>
</dbReference>
<dbReference type="PANTHER" id="PTHR42871:SF1">
    <property type="entry name" value="CITRATE SYNTHASE"/>
    <property type="match status" value="1"/>
</dbReference>
<dbReference type="PROSITE" id="PS00480">
    <property type="entry name" value="CITRATE_SYNTHASE"/>
    <property type="match status" value="1"/>
</dbReference>
<comment type="pathway">
    <text evidence="1 9">Carbohydrate metabolism; tricarboxylic acid cycle; isocitrate from oxaloacetate: step 1/2.</text>
</comment>
<sequence>MAEIAKLSYGGKEYELPIVEGTENEKAIDIGKLRGQSGLITIDPGFKNTGSTTSSITFLDGETGILRYRGYRIEDLAEKSTFLEVAFLLIYGHLPTQAEYQKFTRDITTHTLVHEDIKKILDGFPSNSHPMGVLSSLICSLTAFYPESLDPTRNEDAVNLSIIRLLAKMPTFAAWAYKNEVGHPVNYPDNSLDYCSNFLKMMFALPAERYDADPVVAKALDQLLILHADHEQNCSTSTVRVVGSSQASIYASISAGINALWGPLHGGANQAVIEMLEAIKADGGDTKKFLNKAKDKDDPFRLMGFGHRVYKNFDPRAKIIKKAADDVLAKLGVNDPVLEIAKELEHAALNDQYFVDRKLYPNVDFYSGIIYRALGIPTDMFTVLFAMGRLPGWIAQWKEMRENGEPIGRPRQVYTGETERDYVSMNKRG</sequence>
<dbReference type="Gene3D" id="1.10.230.10">
    <property type="entry name" value="Cytochrome P450-Terp, domain 2"/>
    <property type="match status" value="1"/>
</dbReference>
<evidence type="ECO:0000256" key="5">
    <source>
        <dbReference type="ARBA" id="ARBA00049288"/>
    </source>
</evidence>
<evidence type="ECO:0000256" key="6">
    <source>
        <dbReference type="NCBIfam" id="TIGR01798"/>
    </source>
</evidence>
<dbReference type="InterPro" id="IPR016142">
    <property type="entry name" value="Citrate_synth-like_lrg_a-sub"/>
</dbReference>
<reference evidence="11 12" key="1">
    <citation type="submission" date="2018-03" db="EMBL/GenBank/DDBJ databases">
        <title>Genomic Encyclopedia of Archaeal and Bacterial Type Strains, Phase II (KMG-II): from individual species to whole genera.</title>
        <authorList>
            <person name="Goeker M."/>
        </authorList>
    </citation>
    <scope>NUCLEOTIDE SEQUENCE [LARGE SCALE GENOMIC DNA]</scope>
    <source>
        <strain evidence="11 12">DSM 27929</strain>
    </source>
</reference>
<organism evidence="11 12">
    <name type="scientific">Mongoliibacter ruber</name>
    <dbReference type="NCBI Taxonomy" id="1750599"/>
    <lineage>
        <taxon>Bacteria</taxon>
        <taxon>Pseudomonadati</taxon>
        <taxon>Bacteroidota</taxon>
        <taxon>Cytophagia</taxon>
        <taxon>Cytophagales</taxon>
        <taxon>Cyclobacteriaceae</taxon>
        <taxon>Mongoliibacter</taxon>
    </lineage>
</organism>
<comment type="caution">
    <text evidence="11">The sequence shown here is derived from an EMBL/GenBank/DDBJ whole genome shotgun (WGS) entry which is preliminary data.</text>
</comment>
<dbReference type="GO" id="GO:0006099">
    <property type="term" value="P:tricarboxylic acid cycle"/>
    <property type="evidence" value="ECO:0007669"/>
    <property type="project" value="UniProtKB-UniRule"/>
</dbReference>
<dbReference type="PANTHER" id="PTHR42871">
    <property type="entry name" value="CITRATE SYNTHASE"/>
    <property type="match status" value="1"/>
</dbReference>
<keyword evidence="4 7" id="KW-0808">Transferase</keyword>
<gene>
    <name evidence="11" type="ORF">CLW00_105155</name>
</gene>
<name>A0A2T0WNE5_9BACT</name>
<dbReference type="GO" id="GO:0036440">
    <property type="term" value="F:citrate synthase activity"/>
    <property type="evidence" value="ECO:0007669"/>
    <property type="project" value="UniProtKB-EC"/>
</dbReference>
<evidence type="ECO:0000256" key="2">
    <source>
        <dbReference type="ARBA" id="ARBA00010566"/>
    </source>
</evidence>
<accession>A0A2T0WNE5</accession>
<comment type="catalytic activity">
    <reaction evidence="5 9">
        <text>oxaloacetate + acetyl-CoA + H2O = citrate + CoA + H(+)</text>
        <dbReference type="Rhea" id="RHEA:16845"/>
        <dbReference type="ChEBI" id="CHEBI:15377"/>
        <dbReference type="ChEBI" id="CHEBI:15378"/>
        <dbReference type="ChEBI" id="CHEBI:16452"/>
        <dbReference type="ChEBI" id="CHEBI:16947"/>
        <dbReference type="ChEBI" id="CHEBI:57287"/>
        <dbReference type="ChEBI" id="CHEBI:57288"/>
        <dbReference type="EC" id="2.3.3.16"/>
    </reaction>
</comment>
<evidence type="ECO:0000256" key="1">
    <source>
        <dbReference type="ARBA" id="ARBA00004751"/>
    </source>
</evidence>